<protein>
    <recommendedName>
        <fullName evidence="3">RING-type E3 ubiquitin transferase</fullName>
        <ecNumber evidence="3">2.3.2.27</ecNumber>
    </recommendedName>
</protein>
<feature type="transmembrane region" description="Helical" evidence="12">
    <location>
        <begin position="6"/>
        <end position="22"/>
    </location>
</feature>
<evidence type="ECO:0000256" key="2">
    <source>
        <dbReference type="ARBA" id="ARBA00004141"/>
    </source>
</evidence>
<evidence type="ECO:0000256" key="1">
    <source>
        <dbReference type="ARBA" id="ARBA00000900"/>
    </source>
</evidence>
<dbReference type="GO" id="GO:0016567">
    <property type="term" value="P:protein ubiquitination"/>
    <property type="evidence" value="ECO:0007669"/>
    <property type="project" value="InterPro"/>
</dbReference>
<accession>B0C4F6</accession>
<evidence type="ECO:0000256" key="7">
    <source>
        <dbReference type="ARBA" id="ARBA00022771"/>
    </source>
</evidence>
<evidence type="ECO:0000256" key="8">
    <source>
        <dbReference type="ARBA" id="ARBA00022786"/>
    </source>
</evidence>
<dbReference type="GO" id="GO:0061630">
    <property type="term" value="F:ubiquitin protein ligase activity"/>
    <property type="evidence" value="ECO:0007669"/>
    <property type="project" value="UniProtKB-EC"/>
</dbReference>
<dbReference type="GO" id="GO:0016020">
    <property type="term" value="C:membrane"/>
    <property type="evidence" value="ECO:0007669"/>
    <property type="project" value="UniProtKB-SubCell"/>
</dbReference>
<sequence>MKIIGIILIVIGIILFFVYSNLKRKLASLRQARPASIAELNHLASEIALEMGSGSWRDYVKLRGTIQCDQPLISELKQMPCVHYNMTVVREYEEQVTERDSDDKVVTKTQRGSETLSQNRESVPFFLQDDTGEIWVEPEGAQIETVRVLDEFSPEQPSGGQLSFGGFSLSLSSAETGRQTIGYRYQESVLPVQRQVFVVAQVSDFNQSLVLENPTTKGQRFVISLKSEEALAQTTQTSVTYAFYGMISTLVVGGLLVIFGLLSA</sequence>
<evidence type="ECO:0000256" key="3">
    <source>
        <dbReference type="ARBA" id="ARBA00012483"/>
    </source>
</evidence>
<proteinExistence type="predicted"/>
<dbReference type="EC" id="2.3.2.27" evidence="3"/>
<evidence type="ECO:0000256" key="4">
    <source>
        <dbReference type="ARBA" id="ARBA00022679"/>
    </source>
</evidence>
<dbReference type="PANTHER" id="PTHR47568:SF2">
    <property type="entry name" value="E3 UBIQUITIN-PROTEIN LIGASE SP1-RELATED"/>
    <property type="match status" value="1"/>
</dbReference>
<comment type="catalytic activity">
    <reaction evidence="1">
        <text>S-ubiquitinyl-[E2 ubiquitin-conjugating enzyme]-L-cysteine + [acceptor protein]-L-lysine = [E2 ubiquitin-conjugating enzyme]-L-cysteine + N(6)-ubiquitinyl-[acceptor protein]-L-lysine.</text>
        <dbReference type="EC" id="2.3.2.27"/>
    </reaction>
</comment>
<dbReference type="eggNOG" id="COG1704">
    <property type="taxonomic scope" value="Bacteria"/>
</dbReference>
<dbReference type="STRING" id="329726.AM1_3710"/>
<keyword evidence="6" id="KW-0479">Metal-binding</keyword>
<keyword evidence="10 12" id="KW-1133">Transmembrane helix</keyword>
<evidence type="ECO:0000259" key="13">
    <source>
        <dbReference type="Pfam" id="PF12483"/>
    </source>
</evidence>
<dbReference type="KEGG" id="amr:AM1_3710"/>
<reference evidence="14 15" key="1">
    <citation type="journal article" date="2008" name="Proc. Natl. Acad. Sci. U.S.A.">
        <title>Niche adaptation and genome expansion in the chlorophyll d-producing cyanobacterium Acaryochloris marina.</title>
        <authorList>
            <person name="Swingley W.D."/>
            <person name="Chen M."/>
            <person name="Cheung P.C."/>
            <person name="Conrad A.L."/>
            <person name="Dejesa L.C."/>
            <person name="Hao J."/>
            <person name="Honchak B.M."/>
            <person name="Karbach L.E."/>
            <person name="Kurdoglu A."/>
            <person name="Lahiri S."/>
            <person name="Mastrian S.D."/>
            <person name="Miyashita H."/>
            <person name="Page L."/>
            <person name="Ramakrishna P."/>
            <person name="Satoh S."/>
            <person name="Sattley W.M."/>
            <person name="Shimada Y."/>
            <person name="Taylor H.L."/>
            <person name="Tomo T."/>
            <person name="Tsuchiya T."/>
            <person name="Wang Z.T."/>
            <person name="Raymond J."/>
            <person name="Mimuro M."/>
            <person name="Blankenship R.E."/>
            <person name="Touchman J.W."/>
        </authorList>
    </citation>
    <scope>NUCLEOTIDE SEQUENCE [LARGE SCALE GENOMIC DNA]</scope>
    <source>
        <strain evidence="15">MBIC 11017</strain>
    </source>
</reference>
<keyword evidence="15" id="KW-1185">Reference proteome</keyword>
<dbReference type="RefSeq" id="WP_012164080.1">
    <property type="nucleotide sequence ID" value="NC_009925.1"/>
</dbReference>
<dbReference type="HOGENOM" id="CLU_088502_0_0_3"/>
<dbReference type="AlphaFoldDB" id="B0C4F6"/>
<evidence type="ECO:0000313" key="14">
    <source>
        <dbReference type="EMBL" id="ABW28700.1"/>
    </source>
</evidence>
<feature type="domain" description="E3 Ubiquitin ligase MUL1-like" evidence="13">
    <location>
        <begin position="93"/>
        <end position="256"/>
    </location>
</feature>
<name>B0C4F6_ACAM1</name>
<keyword evidence="5 12" id="KW-0812">Transmembrane</keyword>
<dbReference type="EMBL" id="CP000828">
    <property type="protein sequence ID" value="ABW28700.1"/>
    <property type="molecule type" value="Genomic_DNA"/>
</dbReference>
<keyword evidence="7" id="KW-0863">Zinc-finger</keyword>
<evidence type="ECO:0000256" key="9">
    <source>
        <dbReference type="ARBA" id="ARBA00022833"/>
    </source>
</evidence>
<dbReference type="GO" id="GO:0008270">
    <property type="term" value="F:zinc ion binding"/>
    <property type="evidence" value="ECO:0007669"/>
    <property type="project" value="UniProtKB-KW"/>
</dbReference>
<dbReference type="Proteomes" id="UP000000268">
    <property type="component" value="Chromosome"/>
</dbReference>
<keyword evidence="9" id="KW-0862">Zinc</keyword>
<keyword evidence="11 12" id="KW-0472">Membrane</keyword>
<dbReference type="PANTHER" id="PTHR47568">
    <property type="match status" value="1"/>
</dbReference>
<dbReference type="Pfam" id="PF12483">
    <property type="entry name" value="GIDE"/>
    <property type="match status" value="1"/>
</dbReference>
<evidence type="ECO:0000256" key="12">
    <source>
        <dbReference type="SAM" id="Phobius"/>
    </source>
</evidence>
<evidence type="ECO:0000256" key="10">
    <source>
        <dbReference type="ARBA" id="ARBA00022989"/>
    </source>
</evidence>
<evidence type="ECO:0000313" key="15">
    <source>
        <dbReference type="Proteomes" id="UP000000268"/>
    </source>
</evidence>
<gene>
    <name evidence="14" type="ordered locus">AM1_3710</name>
</gene>
<keyword evidence="8" id="KW-0833">Ubl conjugation pathway</keyword>
<evidence type="ECO:0000256" key="11">
    <source>
        <dbReference type="ARBA" id="ARBA00023136"/>
    </source>
</evidence>
<feature type="transmembrane region" description="Helical" evidence="12">
    <location>
        <begin position="241"/>
        <end position="262"/>
    </location>
</feature>
<evidence type="ECO:0000256" key="6">
    <source>
        <dbReference type="ARBA" id="ARBA00022723"/>
    </source>
</evidence>
<organism evidence="14 15">
    <name type="scientific">Acaryochloris marina (strain MBIC 11017)</name>
    <dbReference type="NCBI Taxonomy" id="329726"/>
    <lineage>
        <taxon>Bacteria</taxon>
        <taxon>Bacillati</taxon>
        <taxon>Cyanobacteriota</taxon>
        <taxon>Cyanophyceae</taxon>
        <taxon>Acaryochloridales</taxon>
        <taxon>Acaryochloridaceae</taxon>
        <taxon>Acaryochloris</taxon>
    </lineage>
</organism>
<dbReference type="InterPro" id="IPR022170">
    <property type="entry name" value="MUL1-like"/>
</dbReference>
<keyword evidence="4" id="KW-0808">Transferase</keyword>
<comment type="subcellular location">
    <subcellularLocation>
        <location evidence="2">Membrane</location>
        <topology evidence="2">Multi-pass membrane protein</topology>
    </subcellularLocation>
</comment>
<evidence type="ECO:0000256" key="5">
    <source>
        <dbReference type="ARBA" id="ARBA00022692"/>
    </source>
</evidence>
<dbReference type="InterPro" id="IPR044231">
    <property type="entry name" value="SP1/SPL1"/>
</dbReference>